<feature type="region of interest" description="Disordered" evidence="1">
    <location>
        <begin position="446"/>
        <end position="473"/>
    </location>
</feature>
<sequence>MTGAVDHADQVAVGLLAVHVEVAADHVARFPQDEVMLAEGGAELAVGEDRALDQAGIVEAVADLLLRGGHLAVGFLQRLGALLDLVFQLGGVPADLVGHAGEGLRQRADLVLARQRQRRVVAPGGDRLGRALEAAQGAQQQALDGIGEAQQQGHQQQQERARQRPKPAVVEDLGGVQVDGGEHVPAQLGNVGHGEELLAAVEAGPQAVHRAGLGAGQAHGLAQGVALFRLVEQVEHPVAFAGAAGGGAVGDQAAVRVGLDGAVVADDHRRHARLAGDDEVVEEAAQVQAAAGQADGPALVADHQVEPDLGQVQLAVDIDVDVVGGAVAQGIEVPGVFRVAGLQGVARPFAVGLAAVVEVVVVGAAGDDEVGVVAEVAAVALGLAEEQRAARRVVFLQQPVAGHHRFGETARQRQFAGDRGEDLLPVQQGEVLRVGQAEVRTDVVHRAPAQQHRRDQCQGTGQQQRHHRFAAQPPVRRHGYPYQFLARPAAEIMDRKRVSNFWRKGQLCRCALFQAT</sequence>
<comment type="caution">
    <text evidence="2">The sequence shown here is derived from an EMBL/GenBank/DDBJ whole genome shotgun (WGS) entry which is preliminary data.</text>
</comment>
<evidence type="ECO:0000313" key="3">
    <source>
        <dbReference type="Proteomes" id="UP000270834"/>
    </source>
</evidence>
<organism evidence="2 3">
    <name type="scientific">Pseudomonas aeruginosa</name>
    <dbReference type="NCBI Taxonomy" id="287"/>
    <lineage>
        <taxon>Bacteria</taxon>
        <taxon>Pseudomonadati</taxon>
        <taxon>Pseudomonadota</taxon>
        <taxon>Gammaproteobacteria</taxon>
        <taxon>Pseudomonadales</taxon>
        <taxon>Pseudomonadaceae</taxon>
        <taxon>Pseudomonas</taxon>
    </lineage>
</organism>
<protein>
    <submittedName>
        <fullName evidence="2">Uncharacterized protein</fullName>
    </submittedName>
</protein>
<proteinExistence type="predicted"/>
<accession>A0A3M5DAE1</accession>
<evidence type="ECO:0000313" key="2">
    <source>
        <dbReference type="EMBL" id="RMS46895.1"/>
    </source>
</evidence>
<dbReference type="EMBL" id="RBSQ01001188">
    <property type="protein sequence ID" value="RMS46895.1"/>
    <property type="molecule type" value="Genomic_DNA"/>
</dbReference>
<gene>
    <name evidence="2" type="ORF">ALP65_01507</name>
</gene>
<dbReference type="AlphaFoldDB" id="A0A3M5DAE1"/>
<feature type="compositionally biased region" description="Low complexity" evidence="1">
    <location>
        <begin position="147"/>
        <end position="156"/>
    </location>
</feature>
<feature type="region of interest" description="Disordered" evidence="1">
    <location>
        <begin position="147"/>
        <end position="168"/>
    </location>
</feature>
<dbReference type="Proteomes" id="UP000270834">
    <property type="component" value="Unassembled WGS sequence"/>
</dbReference>
<name>A0A3M5DAE1_PSEAI</name>
<reference evidence="2 3" key="1">
    <citation type="submission" date="2018-08" db="EMBL/GenBank/DDBJ databases">
        <title>Recombination of ecologically and evolutionarily significant loci maintains genetic cohesion in the Pseudomonas syringae species complex.</title>
        <authorList>
            <person name="Dillon M."/>
            <person name="Thakur S."/>
            <person name="Almeida R.N.D."/>
            <person name="Weir B.S."/>
            <person name="Guttman D.S."/>
        </authorList>
    </citation>
    <scope>NUCLEOTIDE SEQUENCE [LARGE SCALE GENOMIC DNA]</scope>
    <source>
        <strain evidence="2 3">ICMP 7846</strain>
    </source>
</reference>
<evidence type="ECO:0000256" key="1">
    <source>
        <dbReference type="SAM" id="MobiDB-lite"/>
    </source>
</evidence>
<feature type="compositionally biased region" description="Basic residues" evidence="1">
    <location>
        <begin position="464"/>
        <end position="473"/>
    </location>
</feature>